<gene>
    <name evidence="1" type="ORF">BLNAU_4214</name>
</gene>
<evidence type="ECO:0000313" key="2">
    <source>
        <dbReference type="Proteomes" id="UP001281761"/>
    </source>
</evidence>
<reference evidence="1 2" key="1">
    <citation type="journal article" date="2022" name="bioRxiv">
        <title>Genomics of Preaxostyla Flagellates Illuminates Evolutionary Transitions and the Path Towards Mitochondrial Loss.</title>
        <authorList>
            <person name="Novak L.V.F."/>
            <person name="Treitli S.C."/>
            <person name="Pyrih J."/>
            <person name="Halakuc P."/>
            <person name="Pipaliya S.V."/>
            <person name="Vacek V."/>
            <person name="Brzon O."/>
            <person name="Soukal P."/>
            <person name="Eme L."/>
            <person name="Dacks J.B."/>
            <person name="Karnkowska A."/>
            <person name="Elias M."/>
            <person name="Hampl V."/>
        </authorList>
    </citation>
    <scope>NUCLEOTIDE SEQUENCE [LARGE SCALE GENOMIC DNA]</scope>
    <source>
        <strain evidence="1">NAU3</strain>
        <tissue evidence="1">Gut</tissue>
    </source>
</reference>
<name>A0ABQ9YAR8_9EUKA</name>
<dbReference type="Proteomes" id="UP001281761">
    <property type="component" value="Unassembled WGS sequence"/>
</dbReference>
<dbReference type="EMBL" id="JARBJD010000020">
    <property type="protein sequence ID" value="KAK2960817.1"/>
    <property type="molecule type" value="Genomic_DNA"/>
</dbReference>
<proteinExistence type="predicted"/>
<accession>A0ABQ9YAR8</accession>
<keyword evidence="2" id="KW-1185">Reference proteome</keyword>
<protein>
    <submittedName>
        <fullName evidence="1">Uncharacterized protein</fullName>
    </submittedName>
</protein>
<evidence type="ECO:0000313" key="1">
    <source>
        <dbReference type="EMBL" id="KAK2960817.1"/>
    </source>
</evidence>
<sequence>MVEPPFGTGLPMNGSFSVHDLTFHFVYSSITGPTVITALDECVVSAIQWYQPPQSSHIECEMQEVQTINLLTNKPSYHQSFPTKYRVNPRTGKFLDIIPTSPTASLDSTSPPLTRHILSNYWNSFYYVFSPYLQQNGDSPLNGSFSNLSHRTPSITVEPASPFSGMNSTTYTLIKPISPTHFEENLRKTFLQNSGQVFHGDEPTLNFTTSICQHQTIGTFSSSDNLPLRIQRCRDTQASFSIQYQNTAVPVYYLEKYLSLSLLDWKSKHVNGWTERDQEEQTNQQIKQFQAYCQTLLKQIQKELSQLLPSTSS</sequence>
<organism evidence="1 2">
    <name type="scientific">Blattamonas nauphoetae</name>
    <dbReference type="NCBI Taxonomy" id="2049346"/>
    <lineage>
        <taxon>Eukaryota</taxon>
        <taxon>Metamonada</taxon>
        <taxon>Preaxostyla</taxon>
        <taxon>Oxymonadida</taxon>
        <taxon>Blattamonas</taxon>
    </lineage>
</organism>
<comment type="caution">
    <text evidence="1">The sequence shown here is derived from an EMBL/GenBank/DDBJ whole genome shotgun (WGS) entry which is preliminary data.</text>
</comment>